<feature type="domain" description="Major facilitator superfamily (MFS) profile" evidence="5">
    <location>
        <begin position="1"/>
        <end position="90"/>
    </location>
</feature>
<comment type="caution">
    <text evidence="6">The sequence shown here is derived from an EMBL/GenBank/DDBJ whole genome shotgun (WGS) entry which is preliminary data.</text>
</comment>
<sequence length="90" mass="8979">MFEVASIVGAALSVRVLAALGPRGSYLAALAVFALGSAMCAAASSMPWMLGGRSVQGLGGGTLGALSYALIRVVFAPPLWPRAVALVSGM</sequence>
<dbReference type="Proteomes" id="UP001620514">
    <property type="component" value="Unassembled WGS sequence"/>
</dbReference>
<dbReference type="Gene3D" id="1.20.1720.10">
    <property type="entry name" value="Multidrug resistance protein D"/>
    <property type="match status" value="1"/>
</dbReference>
<protein>
    <submittedName>
        <fullName evidence="6">MFS family permease</fullName>
    </submittedName>
</protein>
<feature type="transmembrane region" description="Helical" evidence="4">
    <location>
        <begin position="62"/>
        <end position="80"/>
    </location>
</feature>
<keyword evidence="2 4" id="KW-1133">Transmembrane helix</keyword>
<gene>
    <name evidence="6" type="ORF">ABH943_003007</name>
</gene>
<dbReference type="InterPro" id="IPR020846">
    <property type="entry name" value="MFS_dom"/>
</dbReference>
<keyword evidence="3 4" id="KW-0472">Membrane</keyword>
<organism evidence="6 7">
    <name type="scientific">Caballeronia udeis</name>
    <dbReference type="NCBI Taxonomy" id="1232866"/>
    <lineage>
        <taxon>Bacteria</taxon>
        <taxon>Pseudomonadati</taxon>
        <taxon>Pseudomonadota</taxon>
        <taxon>Betaproteobacteria</taxon>
        <taxon>Burkholderiales</taxon>
        <taxon>Burkholderiaceae</taxon>
        <taxon>Caballeronia</taxon>
    </lineage>
</organism>
<evidence type="ECO:0000313" key="6">
    <source>
        <dbReference type="EMBL" id="MFK4442985.1"/>
    </source>
</evidence>
<feature type="transmembrane region" description="Helical" evidence="4">
    <location>
        <begin position="28"/>
        <end position="50"/>
    </location>
</feature>
<evidence type="ECO:0000256" key="4">
    <source>
        <dbReference type="SAM" id="Phobius"/>
    </source>
</evidence>
<dbReference type="PROSITE" id="PS50850">
    <property type="entry name" value="MFS"/>
    <property type="match status" value="1"/>
</dbReference>
<evidence type="ECO:0000259" key="5">
    <source>
        <dbReference type="PROSITE" id="PS50850"/>
    </source>
</evidence>
<evidence type="ECO:0000256" key="3">
    <source>
        <dbReference type="ARBA" id="ARBA00023136"/>
    </source>
</evidence>
<keyword evidence="1 4" id="KW-0812">Transmembrane</keyword>
<dbReference type="SUPFAM" id="SSF103473">
    <property type="entry name" value="MFS general substrate transporter"/>
    <property type="match status" value="1"/>
</dbReference>
<reference evidence="6 7" key="1">
    <citation type="submission" date="2024-11" db="EMBL/GenBank/DDBJ databases">
        <title>Using genomics to understand microbial adaptation to soil warming.</title>
        <authorList>
            <person name="Deangelis K.M. PhD."/>
        </authorList>
    </citation>
    <scope>NUCLEOTIDE SEQUENCE [LARGE SCALE GENOMIC DNA]</scope>
    <source>
        <strain evidence="6 7">GAS97</strain>
    </source>
</reference>
<evidence type="ECO:0000256" key="1">
    <source>
        <dbReference type="ARBA" id="ARBA00022692"/>
    </source>
</evidence>
<dbReference type="InterPro" id="IPR036259">
    <property type="entry name" value="MFS_trans_sf"/>
</dbReference>
<keyword evidence="7" id="KW-1185">Reference proteome</keyword>
<name>A0ABW8MH41_9BURK</name>
<proteinExistence type="predicted"/>
<accession>A0ABW8MH41</accession>
<dbReference type="EMBL" id="JBIYDN010000008">
    <property type="protein sequence ID" value="MFK4442985.1"/>
    <property type="molecule type" value="Genomic_DNA"/>
</dbReference>
<evidence type="ECO:0000313" key="7">
    <source>
        <dbReference type="Proteomes" id="UP001620514"/>
    </source>
</evidence>
<evidence type="ECO:0000256" key="2">
    <source>
        <dbReference type="ARBA" id="ARBA00022989"/>
    </source>
</evidence>